<evidence type="ECO:0000313" key="2">
    <source>
        <dbReference type="Proteomes" id="UP000011115"/>
    </source>
</evidence>
<dbReference type="PaxDb" id="4113-PGSC0003DMT400080255"/>
<dbReference type="Proteomes" id="UP000011115">
    <property type="component" value="Unassembled WGS sequence"/>
</dbReference>
<reference evidence="2" key="1">
    <citation type="journal article" date="2011" name="Nature">
        <title>Genome sequence and analysis of the tuber crop potato.</title>
        <authorList>
            <consortium name="The Potato Genome Sequencing Consortium"/>
        </authorList>
    </citation>
    <scope>NUCLEOTIDE SEQUENCE [LARGE SCALE GENOMIC DNA]</scope>
    <source>
        <strain evidence="2">cv. DM1-3 516 R44</strain>
    </source>
</reference>
<dbReference type="HOGENOM" id="CLU_2798911_0_0_1"/>
<dbReference type="InParanoid" id="M1D377"/>
<accession>M1D377</accession>
<keyword evidence="2" id="KW-1185">Reference proteome</keyword>
<dbReference type="AlphaFoldDB" id="M1D377"/>
<reference evidence="1" key="2">
    <citation type="submission" date="2015-06" db="UniProtKB">
        <authorList>
            <consortium name="EnsemblPlants"/>
        </authorList>
    </citation>
    <scope>IDENTIFICATION</scope>
    <source>
        <strain evidence="1">DM1-3 516 R44</strain>
    </source>
</reference>
<sequence>MLHYPVQFPDILTQKQNQQTKYAALSSVHFNLQHHCTKFLSSFLRDYTTSSLYIHPKSGFNISPTTKH</sequence>
<proteinExistence type="predicted"/>
<name>M1D377_SOLTU</name>
<organism evidence="1 2">
    <name type="scientific">Solanum tuberosum</name>
    <name type="common">Potato</name>
    <dbReference type="NCBI Taxonomy" id="4113"/>
    <lineage>
        <taxon>Eukaryota</taxon>
        <taxon>Viridiplantae</taxon>
        <taxon>Streptophyta</taxon>
        <taxon>Embryophyta</taxon>
        <taxon>Tracheophyta</taxon>
        <taxon>Spermatophyta</taxon>
        <taxon>Magnoliopsida</taxon>
        <taxon>eudicotyledons</taxon>
        <taxon>Gunneridae</taxon>
        <taxon>Pentapetalae</taxon>
        <taxon>asterids</taxon>
        <taxon>lamiids</taxon>
        <taxon>Solanales</taxon>
        <taxon>Solanaceae</taxon>
        <taxon>Solanoideae</taxon>
        <taxon>Solaneae</taxon>
        <taxon>Solanum</taxon>
    </lineage>
</organism>
<dbReference type="EnsemblPlants" id="PGSC0003DMT400080255">
    <property type="protein sequence ID" value="PGSC0003DMT400080255"/>
    <property type="gene ID" value="PGSC0003DMG400031239"/>
</dbReference>
<evidence type="ECO:0000313" key="1">
    <source>
        <dbReference type="EnsemblPlants" id="PGSC0003DMT400080255"/>
    </source>
</evidence>
<protein>
    <submittedName>
        <fullName evidence="1">Uncharacterized protein</fullName>
    </submittedName>
</protein>
<dbReference type="Gramene" id="PGSC0003DMT400080255">
    <property type="protein sequence ID" value="PGSC0003DMT400080255"/>
    <property type="gene ID" value="PGSC0003DMG400031239"/>
</dbReference>